<keyword evidence="7 9" id="KW-0472">Membrane</keyword>
<dbReference type="RefSeq" id="XP_001745911.1">
    <property type="nucleotide sequence ID" value="XM_001745859.1"/>
</dbReference>
<dbReference type="Gene3D" id="3.40.50.300">
    <property type="entry name" value="P-loop containing nucleotide triphosphate hydrolases"/>
    <property type="match status" value="3"/>
</dbReference>
<feature type="transmembrane region" description="Helical" evidence="9">
    <location>
        <begin position="347"/>
        <end position="369"/>
    </location>
</feature>
<dbReference type="InterPro" id="IPR003439">
    <property type="entry name" value="ABC_transporter-like_ATP-bd"/>
</dbReference>
<dbReference type="InterPro" id="IPR043926">
    <property type="entry name" value="ABCG_dom"/>
</dbReference>
<feature type="region of interest" description="Disordered" evidence="8">
    <location>
        <begin position="1141"/>
        <end position="1162"/>
    </location>
</feature>
<feature type="transmembrane region" description="Helical" evidence="9">
    <location>
        <begin position="886"/>
        <end position="906"/>
    </location>
</feature>
<dbReference type="InterPro" id="IPR013525">
    <property type="entry name" value="ABC2_TM"/>
</dbReference>
<evidence type="ECO:0000256" key="7">
    <source>
        <dbReference type="ARBA" id="ARBA00023136"/>
    </source>
</evidence>
<feature type="compositionally biased region" description="Basic and acidic residues" evidence="8">
    <location>
        <begin position="1152"/>
        <end position="1162"/>
    </location>
</feature>
<keyword evidence="12" id="KW-1185">Reference proteome</keyword>
<keyword evidence="2" id="KW-0813">Transport</keyword>
<feature type="domain" description="ABC transporter" evidence="10">
    <location>
        <begin position="573"/>
        <end position="805"/>
    </location>
</feature>
<evidence type="ECO:0000256" key="4">
    <source>
        <dbReference type="ARBA" id="ARBA00022741"/>
    </source>
</evidence>
<dbReference type="STRING" id="81824.A9UZA8"/>
<feature type="transmembrane region" description="Helical" evidence="9">
    <location>
        <begin position="309"/>
        <end position="326"/>
    </location>
</feature>
<dbReference type="Pfam" id="PF01061">
    <property type="entry name" value="ABC2_membrane"/>
    <property type="match status" value="2"/>
</dbReference>
<feature type="transmembrane region" description="Helical" evidence="9">
    <location>
        <begin position="273"/>
        <end position="297"/>
    </location>
</feature>
<evidence type="ECO:0000256" key="3">
    <source>
        <dbReference type="ARBA" id="ARBA00022692"/>
    </source>
</evidence>
<dbReference type="OMA" id="FCISNWA"/>
<protein>
    <recommendedName>
        <fullName evidence="10">ABC transporter domain-containing protein</fullName>
    </recommendedName>
</protein>
<accession>A9UZA8</accession>
<evidence type="ECO:0000259" key="10">
    <source>
        <dbReference type="PROSITE" id="PS50893"/>
    </source>
</evidence>
<evidence type="ECO:0000256" key="9">
    <source>
        <dbReference type="SAM" id="Phobius"/>
    </source>
</evidence>
<proteinExistence type="predicted"/>
<dbReference type="AlphaFoldDB" id="A9UZA8"/>
<dbReference type="InterPro" id="IPR003593">
    <property type="entry name" value="AAA+_ATPase"/>
</dbReference>
<name>A9UZA8_MONBE</name>
<evidence type="ECO:0000256" key="2">
    <source>
        <dbReference type="ARBA" id="ARBA00022448"/>
    </source>
</evidence>
<dbReference type="PANTHER" id="PTHR48041">
    <property type="entry name" value="ABC TRANSPORTER G FAMILY MEMBER 28"/>
    <property type="match status" value="1"/>
</dbReference>
<feature type="transmembrane region" description="Helical" evidence="9">
    <location>
        <begin position="1080"/>
        <end position="1100"/>
    </location>
</feature>
<feature type="transmembrane region" description="Helical" evidence="9">
    <location>
        <begin position="960"/>
        <end position="983"/>
    </location>
</feature>
<dbReference type="FunFam" id="3.40.50.300:FF:004720">
    <property type="entry name" value="Predicted protein"/>
    <property type="match status" value="1"/>
</dbReference>
<evidence type="ECO:0000256" key="5">
    <source>
        <dbReference type="ARBA" id="ARBA00022840"/>
    </source>
</evidence>
<feature type="transmembrane region" description="Helical" evidence="9">
    <location>
        <begin position="375"/>
        <end position="394"/>
    </location>
</feature>
<evidence type="ECO:0000313" key="12">
    <source>
        <dbReference type="Proteomes" id="UP000001357"/>
    </source>
</evidence>
<evidence type="ECO:0000256" key="1">
    <source>
        <dbReference type="ARBA" id="ARBA00004141"/>
    </source>
</evidence>
<dbReference type="Proteomes" id="UP000001357">
    <property type="component" value="Unassembled WGS sequence"/>
</dbReference>
<gene>
    <name evidence="11" type="ORF">MONBRDRAFT_32401</name>
</gene>
<keyword evidence="4" id="KW-0547">Nucleotide-binding</keyword>
<organism evidence="11 12">
    <name type="scientific">Monosiga brevicollis</name>
    <name type="common">Choanoflagellate</name>
    <dbReference type="NCBI Taxonomy" id="81824"/>
    <lineage>
        <taxon>Eukaryota</taxon>
        <taxon>Choanoflagellata</taxon>
        <taxon>Craspedida</taxon>
        <taxon>Salpingoecidae</taxon>
        <taxon>Monosiga</taxon>
    </lineage>
</organism>
<dbReference type="GO" id="GO:0016887">
    <property type="term" value="F:ATP hydrolysis activity"/>
    <property type="evidence" value="ECO:0007669"/>
    <property type="project" value="InterPro"/>
</dbReference>
<evidence type="ECO:0000313" key="11">
    <source>
        <dbReference type="EMBL" id="EDQ89335.1"/>
    </source>
</evidence>
<dbReference type="PROSITE" id="PS50893">
    <property type="entry name" value="ABC_TRANSPORTER_2"/>
    <property type="match status" value="2"/>
</dbReference>
<dbReference type="GO" id="GO:0140359">
    <property type="term" value="F:ABC-type transporter activity"/>
    <property type="evidence" value="ECO:0007669"/>
    <property type="project" value="InterPro"/>
</dbReference>
<dbReference type="EMBL" id="CH991551">
    <property type="protein sequence ID" value="EDQ89335.1"/>
    <property type="molecule type" value="Genomic_DNA"/>
</dbReference>
<dbReference type="KEGG" id="mbr:MONBRDRAFT_32401"/>
<feature type="transmembrane region" description="Helical" evidence="9">
    <location>
        <begin position="918"/>
        <end position="944"/>
    </location>
</feature>
<dbReference type="InterPro" id="IPR050352">
    <property type="entry name" value="ABCG_transporters"/>
</dbReference>
<dbReference type="eggNOG" id="KOG0065">
    <property type="taxonomic scope" value="Eukaryota"/>
</dbReference>
<keyword evidence="3 9" id="KW-0812">Transmembrane</keyword>
<sequence length="1162" mass="128840">MAAFADAIYAWRDISVAAVGAEKAIFKNVSGFIPRGGMTAVLGVSSTGKSTLLKSLAGRNANDAKIDRVLDAIGLSRVSDSVIGTILRRGLSGGQKRRVSCAVEIVAEPTILLIDEPTSGLDASTAYALIAYLKQLAATNRDMGVMVTLQQPNTRLMELFDRVCVMGHGGQAYFGPLKPAKEYFAKLGFPCDEDETPTDHYLQVTDRPKSGPGGFDFIASFQASEHNRALQSVIDQSFANSKESEQRLAFKTSQWRQFVALFRRNITVARRDVTLYWLQLMLHGGYGFMVGAVFFSLDPFVLGNRLNDVFNGITWLAFISTYIHVFKTNYLVSTNERFYHEHANHAYGVLPYFFAEFFSTMIGTCAFLPGIAICYFMMGLPSEAFGFSFLSFYMSASRPRGRIFSTGSLIRPDIVPEGWRWAQEVSYYYWVTRASSVDVMKHIQFRCADDNFAMLTANNSCALPVLGLDLSCDIPTDNGECRVSGSSVLDQYKHIDGPDPWDSFGRLVAVAIGFRLIVLLAYYYPVPYVVSVIKSFIVKPTPIADLPAPERTEPAYHEEGETARDPSVMGRQLVWRNLTLSLPNGKILIDNVSGVARGGYCLALMGPSGAGKTTLLNALCGRATYAKVRGDVKFSGRAISRDDLDFVAQFDELSDEFTIRESVTYTGLLKRRKDESEEVVKKRVDNLLQILDLTSWADRKPSALTGGQRKRVSIAIGLVAEASILFLDEPTTGLDSAAAYTIVKYISRIARRTGVTCIMTIHQPSSAVFASLDDLYLLQEGRLAFAGTMTDAARHFKGIGFERDPDENPADFYLDLVSEDPKTRADKMQIKPAFASDATWTDLYNKSPVRQDLEGIVRSAKGLIIGSLYWRTAHSVSRLTEVTGALFMNIWVVLFSVVAGAPTFCVDRRVVQQDYVNGAYRLSSFCVSQFIASMPYTFICALAYEIPLHFMAGFNDAFDAFAYAVLTAFALMLLMEAIVLTVVEGLKNPMLSVSFSMIVLGLLFLFPGFFLPVDDMPPAVSWVPYIIPSTWGTRGSMTNAMRGQTYELIEPINGMTSIDGNDLLIALFKYDDDVKIWEDWVVVLAWVIFWRFVHFGMLWFTNRNFGKSQQTESSEATATQATAIKISTDVELVDHVVDADESLGSSQSTHQTSEHHLRIDTL</sequence>
<dbReference type="FunFam" id="3.40.50.300:FF:004191">
    <property type="entry name" value="Predicted protein"/>
    <property type="match status" value="1"/>
</dbReference>
<feature type="transmembrane region" description="Helical" evidence="9">
    <location>
        <begin position="990"/>
        <end position="1011"/>
    </location>
</feature>
<dbReference type="InParanoid" id="A9UZA8"/>
<keyword evidence="5" id="KW-0067">ATP-binding</keyword>
<reference evidence="11 12" key="1">
    <citation type="journal article" date="2008" name="Nature">
        <title>The genome of the choanoflagellate Monosiga brevicollis and the origin of metazoans.</title>
        <authorList>
            <consortium name="JGI Sequencing"/>
            <person name="King N."/>
            <person name="Westbrook M.J."/>
            <person name="Young S.L."/>
            <person name="Kuo A."/>
            <person name="Abedin M."/>
            <person name="Chapman J."/>
            <person name="Fairclough S."/>
            <person name="Hellsten U."/>
            <person name="Isogai Y."/>
            <person name="Letunic I."/>
            <person name="Marr M."/>
            <person name="Pincus D."/>
            <person name="Putnam N."/>
            <person name="Rokas A."/>
            <person name="Wright K.J."/>
            <person name="Zuzow R."/>
            <person name="Dirks W."/>
            <person name="Good M."/>
            <person name="Goodstein D."/>
            <person name="Lemons D."/>
            <person name="Li W."/>
            <person name="Lyons J.B."/>
            <person name="Morris A."/>
            <person name="Nichols S."/>
            <person name="Richter D.J."/>
            <person name="Salamov A."/>
            <person name="Bork P."/>
            <person name="Lim W.A."/>
            <person name="Manning G."/>
            <person name="Miller W.T."/>
            <person name="McGinnis W."/>
            <person name="Shapiro H."/>
            <person name="Tjian R."/>
            <person name="Grigoriev I.V."/>
            <person name="Rokhsar D."/>
        </authorList>
    </citation>
    <scope>NUCLEOTIDE SEQUENCE [LARGE SCALE GENOMIC DNA]</scope>
    <source>
        <strain evidence="12">MX1 / ATCC 50154</strain>
    </source>
</reference>
<feature type="transmembrane region" description="Helical" evidence="9">
    <location>
        <begin position="504"/>
        <end position="524"/>
    </location>
</feature>
<feature type="domain" description="ABC transporter" evidence="10">
    <location>
        <begin position="11"/>
        <end position="193"/>
    </location>
</feature>
<dbReference type="Pfam" id="PF19055">
    <property type="entry name" value="ABC2_membrane_7"/>
    <property type="match status" value="1"/>
</dbReference>
<dbReference type="Pfam" id="PF00005">
    <property type="entry name" value="ABC_tran"/>
    <property type="match status" value="2"/>
</dbReference>
<keyword evidence="6 9" id="KW-1133">Transmembrane helix</keyword>
<dbReference type="GeneID" id="5891056"/>
<dbReference type="InterPro" id="IPR027417">
    <property type="entry name" value="P-loop_NTPase"/>
</dbReference>
<dbReference type="PANTHER" id="PTHR48041:SF139">
    <property type="entry name" value="PROTEIN SCARLET"/>
    <property type="match status" value="1"/>
</dbReference>
<comment type="subcellular location">
    <subcellularLocation>
        <location evidence="1">Membrane</location>
        <topology evidence="1">Multi-pass membrane protein</topology>
    </subcellularLocation>
</comment>
<dbReference type="SUPFAM" id="SSF52540">
    <property type="entry name" value="P-loop containing nucleoside triphosphate hydrolases"/>
    <property type="match status" value="2"/>
</dbReference>
<dbReference type="SMART" id="SM00382">
    <property type="entry name" value="AAA"/>
    <property type="match status" value="2"/>
</dbReference>
<evidence type="ECO:0000256" key="8">
    <source>
        <dbReference type="SAM" id="MobiDB-lite"/>
    </source>
</evidence>
<dbReference type="GO" id="GO:0016020">
    <property type="term" value="C:membrane"/>
    <property type="evidence" value="ECO:0007669"/>
    <property type="project" value="UniProtKB-SubCell"/>
</dbReference>
<evidence type="ECO:0000256" key="6">
    <source>
        <dbReference type="ARBA" id="ARBA00022989"/>
    </source>
</evidence>
<dbReference type="GO" id="GO:0005524">
    <property type="term" value="F:ATP binding"/>
    <property type="evidence" value="ECO:0007669"/>
    <property type="project" value="UniProtKB-KW"/>
</dbReference>